<keyword evidence="2" id="KW-0723">Serine/threonine-protein kinase</keyword>
<feature type="domain" description="Protein kinase" evidence="6">
    <location>
        <begin position="348"/>
        <end position="699"/>
    </location>
</feature>
<comment type="subcellular location">
    <subcellularLocation>
        <location evidence="1">Membrane</location>
        <topology evidence="1">Single-pass membrane protein</topology>
    </subcellularLocation>
</comment>
<dbReference type="EMBL" id="CM017877">
    <property type="protein sequence ID" value="KAG1346648.1"/>
    <property type="molecule type" value="Genomic_DNA"/>
</dbReference>
<gene>
    <name evidence="7" type="ORF">COCNU_06G004770</name>
</gene>
<dbReference type="SMART" id="SM00220">
    <property type="entry name" value="S_TKc"/>
    <property type="match status" value="1"/>
</dbReference>
<dbReference type="SUPFAM" id="SSF56112">
    <property type="entry name" value="Protein kinase-like (PK-like)"/>
    <property type="match status" value="1"/>
</dbReference>
<keyword evidence="3" id="KW-0597">Phosphoprotein</keyword>
<dbReference type="Proteomes" id="UP000797356">
    <property type="component" value="Chromosome 6"/>
</dbReference>
<evidence type="ECO:0000256" key="3">
    <source>
        <dbReference type="ARBA" id="ARBA00022553"/>
    </source>
</evidence>
<reference evidence="7" key="1">
    <citation type="journal article" date="2017" name="Gigascience">
        <title>The genome draft of coconut (Cocos nucifera).</title>
        <authorList>
            <person name="Xiao Y."/>
            <person name="Xu P."/>
            <person name="Fan H."/>
            <person name="Baudouin L."/>
            <person name="Xia W."/>
            <person name="Bocs S."/>
            <person name="Xu J."/>
            <person name="Li Q."/>
            <person name="Guo A."/>
            <person name="Zhou L."/>
            <person name="Li J."/>
            <person name="Wu Y."/>
            <person name="Ma Z."/>
            <person name="Armero A."/>
            <person name="Issali A.E."/>
            <person name="Liu N."/>
            <person name="Peng M."/>
            <person name="Yang Y."/>
        </authorList>
    </citation>
    <scope>NUCLEOTIDE SEQUENCE</scope>
    <source>
        <tissue evidence="7">Spear leaf of Hainan Tall coconut</tissue>
    </source>
</reference>
<dbReference type="GO" id="GO:0005524">
    <property type="term" value="F:ATP binding"/>
    <property type="evidence" value="ECO:0007669"/>
    <property type="project" value="InterPro"/>
</dbReference>
<dbReference type="InterPro" id="IPR008271">
    <property type="entry name" value="Ser/Thr_kinase_AS"/>
</dbReference>
<evidence type="ECO:0000313" key="7">
    <source>
        <dbReference type="EMBL" id="KAG1346648.1"/>
    </source>
</evidence>
<sequence>MGFISLDCSIAGGSSCTDDTASIPTSDDQFISAGTKHIIPMQYVTASAKKQLSLRSFPNGTRNCYTLKSTVVGNFISIDCGIPDGSSYTDDGTNMTYTSDAQFIDAGVNHNISADHMTTSLQRQQSSLRSFPNGPRNCYTLKPVKQGQKYLIRAIFLHGNYDGCCKSNANVSLQFDLHLGVNLWKQVNISNTSFVYRSEIMTVASADFILVCLINKGHGIPFISSLELRPLKGTLYPVVNSTCSLVLHARRNFGKKYGTILRYPDDQKDRIWIPFRNDPFWSDISTTNEVDHKEDDLFEVPRAVLQTAAVPVNSNELAFYWWAGCSEETRLTYHYFMHFAEIQDEHRTFNINLNGEFWYGPVTPPDRMSLTVYTASPGNLYWYNISLLATEYSIGPPSINAIEVYWVMLISANETNVQDVKAIMAIKEQYKMKRNWMGDPCAPSDYAWDGLHCSSSTNSDKPRIISLNLSSSGLTGDIIQDFAELKVIENFKTRGFGGFSMLYKDRTLKHETGKPSNIGVLSWRKRLQIALESAQGLEYLHTGCRPTIIHRDVKSSNILLNHNLEAKIADFGLSKAFQSDVLSHISTVAGTPGYLDPEYYQTYQINEKSDVYGFGVVLLELITGQPPLLPTPGEGHIVQRVRAKVARGNIDDIVDARLQGEYDVNSVWKAVNIALMCTALSSVQRATMDDVVMQLKESLALQIAWNQHHYTEAVETSLNSAFEMVDVGKAQHLARHRNLVSFVGYCKDGDYLALVYEFVTRNPARAS</sequence>
<dbReference type="Gene3D" id="1.10.510.10">
    <property type="entry name" value="Transferase(Phosphotransferase) domain 1"/>
    <property type="match status" value="1"/>
</dbReference>
<name>A0A8K0IA74_COCNU</name>
<evidence type="ECO:0000259" key="6">
    <source>
        <dbReference type="PROSITE" id="PS50011"/>
    </source>
</evidence>
<evidence type="ECO:0000256" key="2">
    <source>
        <dbReference type="ARBA" id="ARBA00022527"/>
    </source>
</evidence>
<evidence type="ECO:0000256" key="4">
    <source>
        <dbReference type="ARBA" id="ARBA00022777"/>
    </source>
</evidence>
<dbReference type="PANTHER" id="PTHR45631:SF202">
    <property type="entry name" value="SENESCENCE-INDUCED RECEPTOR-LIKE SERINE_THREONINE-PROTEIN KINASE"/>
    <property type="match status" value="1"/>
</dbReference>
<dbReference type="Pfam" id="PF12819">
    <property type="entry name" value="Malectin_like"/>
    <property type="match status" value="2"/>
</dbReference>
<dbReference type="OrthoDB" id="2017114at2759"/>
<dbReference type="GO" id="GO:0016020">
    <property type="term" value="C:membrane"/>
    <property type="evidence" value="ECO:0007669"/>
    <property type="project" value="UniProtKB-SubCell"/>
</dbReference>
<evidence type="ECO:0000256" key="1">
    <source>
        <dbReference type="ARBA" id="ARBA00004167"/>
    </source>
</evidence>
<dbReference type="InterPro" id="IPR011009">
    <property type="entry name" value="Kinase-like_dom_sf"/>
</dbReference>
<dbReference type="PANTHER" id="PTHR45631">
    <property type="entry name" value="OS07G0107800 PROTEIN-RELATED"/>
    <property type="match status" value="1"/>
</dbReference>
<evidence type="ECO:0000256" key="5">
    <source>
        <dbReference type="ARBA" id="ARBA00023170"/>
    </source>
</evidence>
<organism evidence="7 8">
    <name type="scientific">Cocos nucifera</name>
    <name type="common">Coconut palm</name>
    <dbReference type="NCBI Taxonomy" id="13894"/>
    <lineage>
        <taxon>Eukaryota</taxon>
        <taxon>Viridiplantae</taxon>
        <taxon>Streptophyta</taxon>
        <taxon>Embryophyta</taxon>
        <taxon>Tracheophyta</taxon>
        <taxon>Spermatophyta</taxon>
        <taxon>Magnoliopsida</taxon>
        <taxon>Liliopsida</taxon>
        <taxon>Arecaceae</taxon>
        <taxon>Arecoideae</taxon>
        <taxon>Cocoseae</taxon>
        <taxon>Attaleinae</taxon>
        <taxon>Cocos</taxon>
    </lineage>
</organism>
<evidence type="ECO:0000313" key="8">
    <source>
        <dbReference type="Proteomes" id="UP000797356"/>
    </source>
</evidence>
<keyword evidence="8" id="KW-1185">Reference proteome</keyword>
<reference evidence="7" key="2">
    <citation type="submission" date="2019-07" db="EMBL/GenBank/DDBJ databases">
        <authorList>
            <person name="Yang Y."/>
            <person name="Bocs S."/>
            <person name="Baudouin L."/>
        </authorList>
    </citation>
    <scope>NUCLEOTIDE SEQUENCE</scope>
    <source>
        <tissue evidence="7">Spear leaf of Hainan Tall coconut</tissue>
    </source>
</reference>
<keyword evidence="4 7" id="KW-0418">Kinase</keyword>
<dbReference type="FunFam" id="1.10.510.10:FF:000146">
    <property type="entry name" value="LRR receptor-like serine/threonine-protein kinase IOS1"/>
    <property type="match status" value="1"/>
</dbReference>
<dbReference type="PROSITE" id="PS50011">
    <property type="entry name" value="PROTEIN_KINASE_DOM"/>
    <property type="match status" value="1"/>
</dbReference>
<dbReference type="PROSITE" id="PS00108">
    <property type="entry name" value="PROTEIN_KINASE_ST"/>
    <property type="match status" value="1"/>
</dbReference>
<dbReference type="AlphaFoldDB" id="A0A8K0IA74"/>
<comment type="caution">
    <text evidence="7">The sequence shown here is derived from an EMBL/GenBank/DDBJ whole genome shotgun (WGS) entry which is preliminary data.</text>
</comment>
<dbReference type="GO" id="GO:0004674">
    <property type="term" value="F:protein serine/threonine kinase activity"/>
    <property type="evidence" value="ECO:0007669"/>
    <property type="project" value="UniProtKB-KW"/>
</dbReference>
<dbReference type="InterPro" id="IPR000719">
    <property type="entry name" value="Prot_kinase_dom"/>
</dbReference>
<keyword evidence="5 7" id="KW-0675">Receptor</keyword>
<dbReference type="InterPro" id="IPR024788">
    <property type="entry name" value="Malectin-like_Carb-bd_dom"/>
</dbReference>
<dbReference type="Pfam" id="PF00069">
    <property type="entry name" value="Pkinase"/>
    <property type="match status" value="1"/>
</dbReference>
<dbReference type="Gene3D" id="3.30.200.20">
    <property type="entry name" value="Phosphorylase Kinase, domain 1"/>
    <property type="match status" value="1"/>
</dbReference>
<keyword evidence="4 7" id="KW-0808">Transferase</keyword>
<protein>
    <submittedName>
        <fullName evidence="7">Putative LRR receptor-like serine/threonine-protein kinase</fullName>
    </submittedName>
</protein>
<proteinExistence type="predicted"/>
<accession>A0A8K0IA74</accession>